<evidence type="ECO:0000256" key="5">
    <source>
        <dbReference type="ARBA" id="ARBA00023136"/>
    </source>
</evidence>
<dbReference type="PANTHER" id="PTHR38459:SF1">
    <property type="entry name" value="PROPHAGE BACTOPRENOL-LINKED GLUCOSE TRANSLOCASE HOMOLOG"/>
    <property type="match status" value="1"/>
</dbReference>
<dbReference type="Proteomes" id="UP000298693">
    <property type="component" value="Plasmid p5"/>
</dbReference>
<accession>A0A4D8RHT1</accession>
<dbReference type="GO" id="GO:0000271">
    <property type="term" value="P:polysaccharide biosynthetic process"/>
    <property type="evidence" value="ECO:0007669"/>
    <property type="project" value="InterPro"/>
</dbReference>
<dbReference type="AlphaFoldDB" id="A0A4D8RHT1"/>
<evidence type="ECO:0000256" key="4">
    <source>
        <dbReference type="ARBA" id="ARBA00022989"/>
    </source>
</evidence>
<evidence type="ECO:0000313" key="9">
    <source>
        <dbReference type="Proteomes" id="UP000298693"/>
    </source>
</evidence>
<dbReference type="PANTHER" id="PTHR38459">
    <property type="entry name" value="PROPHAGE BACTOPRENOL-LINKED GLUCOSE TRANSLOCASE HOMOLOG"/>
    <property type="match status" value="1"/>
</dbReference>
<evidence type="ECO:0000256" key="2">
    <source>
        <dbReference type="ARBA" id="ARBA00009399"/>
    </source>
</evidence>
<geneLocation type="plasmid" evidence="8">
    <name>p5</name>
</geneLocation>
<feature type="domain" description="GtrA/DPMS transmembrane" evidence="7">
    <location>
        <begin position="9"/>
        <end position="125"/>
    </location>
</feature>
<reference evidence="8 9" key="1">
    <citation type="submission" date="2018-09" db="EMBL/GenBank/DDBJ databases">
        <title>Whole genome based analysis of evolution and adaptive divergence in Indian and Brazilian strains of Azospirillum brasilense.</title>
        <authorList>
            <person name="Singh C."/>
            <person name="Tripathi A.K."/>
        </authorList>
    </citation>
    <scope>NUCLEOTIDE SEQUENCE [LARGE SCALE GENOMIC DNA]</scope>
    <source>
        <strain evidence="8 9">MTCC4039</strain>
        <plasmid evidence="8 9">p5</plasmid>
    </source>
</reference>
<organism evidence="8 9">
    <name type="scientific">Azospirillum brasilense</name>
    <dbReference type="NCBI Taxonomy" id="192"/>
    <lineage>
        <taxon>Bacteria</taxon>
        <taxon>Pseudomonadati</taxon>
        <taxon>Pseudomonadota</taxon>
        <taxon>Alphaproteobacteria</taxon>
        <taxon>Rhodospirillales</taxon>
        <taxon>Azospirillaceae</taxon>
        <taxon>Azospirillum</taxon>
    </lineage>
</organism>
<evidence type="ECO:0000256" key="1">
    <source>
        <dbReference type="ARBA" id="ARBA00004141"/>
    </source>
</evidence>
<dbReference type="Pfam" id="PF04138">
    <property type="entry name" value="GtrA_DPMS_TM"/>
    <property type="match status" value="1"/>
</dbReference>
<dbReference type="InterPro" id="IPR051401">
    <property type="entry name" value="GtrA_CellWall_Glycosyl"/>
</dbReference>
<evidence type="ECO:0000313" key="8">
    <source>
        <dbReference type="EMBL" id="QCO19913.1"/>
    </source>
</evidence>
<sequence length="130" mass="13761">MSLQRQASRFLVVGSTTVAIDMVVYTLLLWLGAAVMPAKATGFIAGTVFAYFANRMWTFGGARGGVQTVLRFLGVYFLALVINVALNNGVILLAGTGPWSMAAAFLIATGASACFNFVGMRHFAFSGARP</sequence>
<dbReference type="EMBL" id="CP032350">
    <property type="protein sequence ID" value="QCO19913.1"/>
    <property type="molecule type" value="Genomic_DNA"/>
</dbReference>
<evidence type="ECO:0000256" key="3">
    <source>
        <dbReference type="ARBA" id="ARBA00022692"/>
    </source>
</evidence>
<keyword evidence="5 6" id="KW-0472">Membrane</keyword>
<keyword evidence="8" id="KW-0614">Plasmid</keyword>
<keyword evidence="4 6" id="KW-1133">Transmembrane helix</keyword>
<dbReference type="RefSeq" id="WP_137143703.1">
    <property type="nucleotide sequence ID" value="NZ_CP032350.1"/>
</dbReference>
<comment type="subcellular location">
    <subcellularLocation>
        <location evidence="1">Membrane</location>
        <topology evidence="1">Multi-pass membrane protein</topology>
    </subcellularLocation>
</comment>
<feature type="transmembrane region" description="Helical" evidence="6">
    <location>
        <begin position="40"/>
        <end position="57"/>
    </location>
</feature>
<protein>
    <submittedName>
        <fullName evidence="8">GtrA family protein</fullName>
    </submittedName>
</protein>
<evidence type="ECO:0000256" key="6">
    <source>
        <dbReference type="SAM" id="Phobius"/>
    </source>
</evidence>
<dbReference type="GO" id="GO:0005886">
    <property type="term" value="C:plasma membrane"/>
    <property type="evidence" value="ECO:0007669"/>
    <property type="project" value="TreeGrafter"/>
</dbReference>
<feature type="transmembrane region" description="Helical" evidence="6">
    <location>
        <begin position="99"/>
        <end position="119"/>
    </location>
</feature>
<evidence type="ECO:0000259" key="7">
    <source>
        <dbReference type="Pfam" id="PF04138"/>
    </source>
</evidence>
<keyword evidence="3 6" id="KW-0812">Transmembrane</keyword>
<name>A0A4D8RHT1_AZOBR</name>
<feature type="transmembrane region" description="Helical" evidence="6">
    <location>
        <begin position="12"/>
        <end position="34"/>
    </location>
</feature>
<comment type="similarity">
    <text evidence="2">Belongs to the GtrA family.</text>
</comment>
<proteinExistence type="inferred from homology"/>
<dbReference type="InterPro" id="IPR007267">
    <property type="entry name" value="GtrA_DPMS_TM"/>
</dbReference>
<feature type="transmembrane region" description="Helical" evidence="6">
    <location>
        <begin position="69"/>
        <end position="93"/>
    </location>
</feature>
<gene>
    <name evidence="8" type="ORF">D3869_32225</name>
</gene>